<accession>A0AAD7ZCC6</accession>
<name>A0AAD7ZCC6_DIPPU</name>
<dbReference type="EMBL" id="JASPKZ010009051">
    <property type="protein sequence ID" value="KAJ9578059.1"/>
    <property type="molecule type" value="Genomic_DNA"/>
</dbReference>
<evidence type="ECO:0000313" key="1">
    <source>
        <dbReference type="EMBL" id="KAJ9578059.1"/>
    </source>
</evidence>
<organism evidence="1 2">
    <name type="scientific">Diploptera punctata</name>
    <name type="common">Pacific beetle cockroach</name>
    <dbReference type="NCBI Taxonomy" id="6984"/>
    <lineage>
        <taxon>Eukaryota</taxon>
        <taxon>Metazoa</taxon>
        <taxon>Ecdysozoa</taxon>
        <taxon>Arthropoda</taxon>
        <taxon>Hexapoda</taxon>
        <taxon>Insecta</taxon>
        <taxon>Pterygota</taxon>
        <taxon>Neoptera</taxon>
        <taxon>Polyneoptera</taxon>
        <taxon>Dictyoptera</taxon>
        <taxon>Blattodea</taxon>
        <taxon>Blaberoidea</taxon>
        <taxon>Blaberidae</taxon>
        <taxon>Diplopterinae</taxon>
        <taxon>Diploptera</taxon>
    </lineage>
</organism>
<sequence length="80" mass="9744">MEAKKICPDRTWQSLKEQFLKKILPNINTFKLSKEQVRSSRHEKVMKLLLLVQKTLFQLLCLNKRKEITLSMRKFKYYNK</sequence>
<proteinExistence type="predicted"/>
<keyword evidence="2" id="KW-1185">Reference proteome</keyword>
<reference evidence="1" key="2">
    <citation type="submission" date="2023-05" db="EMBL/GenBank/DDBJ databases">
        <authorList>
            <person name="Fouks B."/>
        </authorList>
    </citation>
    <scope>NUCLEOTIDE SEQUENCE</scope>
    <source>
        <strain evidence="1">Stay&amp;Tobe</strain>
        <tissue evidence="1">Testes</tissue>
    </source>
</reference>
<dbReference type="Proteomes" id="UP001233999">
    <property type="component" value="Unassembled WGS sequence"/>
</dbReference>
<gene>
    <name evidence="1" type="ORF">L9F63_025083</name>
</gene>
<protein>
    <recommendedName>
        <fullName evidence="3">TERF2-interacting telomeric protein 1</fullName>
    </recommendedName>
</protein>
<reference evidence="1" key="1">
    <citation type="journal article" date="2023" name="IScience">
        <title>Live-bearing cockroach genome reveals convergent evolutionary mechanisms linked to viviparity in insects and beyond.</title>
        <authorList>
            <person name="Fouks B."/>
            <person name="Harrison M.C."/>
            <person name="Mikhailova A.A."/>
            <person name="Marchal E."/>
            <person name="English S."/>
            <person name="Carruthers M."/>
            <person name="Jennings E.C."/>
            <person name="Chiamaka E.L."/>
            <person name="Frigard R.A."/>
            <person name="Pippel M."/>
            <person name="Attardo G.M."/>
            <person name="Benoit J.B."/>
            <person name="Bornberg-Bauer E."/>
            <person name="Tobe S.S."/>
        </authorList>
    </citation>
    <scope>NUCLEOTIDE SEQUENCE</scope>
    <source>
        <strain evidence="1">Stay&amp;Tobe</strain>
    </source>
</reference>
<evidence type="ECO:0008006" key="3">
    <source>
        <dbReference type="Google" id="ProtNLM"/>
    </source>
</evidence>
<comment type="caution">
    <text evidence="1">The sequence shown here is derived from an EMBL/GenBank/DDBJ whole genome shotgun (WGS) entry which is preliminary data.</text>
</comment>
<dbReference type="AlphaFoldDB" id="A0AAD7ZCC6"/>
<evidence type="ECO:0000313" key="2">
    <source>
        <dbReference type="Proteomes" id="UP001233999"/>
    </source>
</evidence>